<comment type="caution">
    <text evidence="1">The sequence shown here is derived from an EMBL/GenBank/DDBJ whole genome shotgun (WGS) entry which is preliminary data.</text>
</comment>
<dbReference type="EMBL" id="JAPRAY010000009">
    <property type="protein sequence ID" value="MCZ0667458.1"/>
    <property type="molecule type" value="Genomic_DNA"/>
</dbReference>
<name>A0A9Q4I281_MEDGN</name>
<evidence type="ECO:0000313" key="1">
    <source>
        <dbReference type="EMBL" id="MCZ0667458.1"/>
    </source>
</evidence>
<organism evidence="1 2">
    <name type="scientific">Mediterraneibacter gnavus</name>
    <name type="common">Ruminococcus gnavus</name>
    <dbReference type="NCBI Taxonomy" id="33038"/>
    <lineage>
        <taxon>Bacteria</taxon>
        <taxon>Bacillati</taxon>
        <taxon>Bacillota</taxon>
        <taxon>Clostridia</taxon>
        <taxon>Lachnospirales</taxon>
        <taxon>Lachnospiraceae</taxon>
        <taxon>Mediterraneibacter</taxon>
    </lineage>
</organism>
<dbReference type="RefSeq" id="WP_268803525.1">
    <property type="nucleotide sequence ID" value="NZ_JAPRAY010000009.1"/>
</dbReference>
<dbReference type="Proteomes" id="UP001079535">
    <property type="component" value="Unassembled WGS sequence"/>
</dbReference>
<reference evidence="1" key="1">
    <citation type="submission" date="2022-11" db="EMBL/GenBank/DDBJ databases">
        <title>Temperate bacteriophages infecting mucin-degrading bacterium Ruminococcus gnavus from the human gut.</title>
        <authorList>
            <person name="Buttimer C."/>
        </authorList>
    </citation>
    <scope>NUCLEOTIDE SEQUENCE</scope>
    <source>
        <strain evidence="1">CCUG 49994</strain>
    </source>
</reference>
<accession>A0A9Q4I281</accession>
<evidence type="ECO:0000313" key="2">
    <source>
        <dbReference type="Proteomes" id="UP001079535"/>
    </source>
</evidence>
<protein>
    <submittedName>
        <fullName evidence="1">Uncharacterized protein</fullName>
    </submittedName>
</protein>
<sequence length="48" mass="5418">MEKRQKIEEALKEIGIYTVEDLNRAIKEEKPLDLGIMTGQAATMRKAG</sequence>
<proteinExistence type="predicted"/>
<dbReference type="AlphaFoldDB" id="A0A9Q4I281"/>
<gene>
    <name evidence="1" type="ORF">OZZ17_07860</name>
</gene>